<feature type="region of interest" description="Disordered" evidence="1">
    <location>
        <begin position="1"/>
        <end position="39"/>
    </location>
</feature>
<evidence type="ECO:0000313" key="2">
    <source>
        <dbReference type="EMBL" id="PIL29551.1"/>
    </source>
</evidence>
<accession>A0A2G8S718</accession>
<comment type="caution">
    <text evidence="2">The sequence shown here is derived from an EMBL/GenBank/DDBJ whole genome shotgun (WGS) entry which is preliminary data.</text>
</comment>
<dbReference type="AlphaFoldDB" id="A0A2G8S718"/>
<dbReference type="InterPro" id="IPR023674">
    <property type="entry name" value="Ribosomal_uL1-like"/>
</dbReference>
<dbReference type="Proteomes" id="UP000230002">
    <property type="component" value="Unassembled WGS sequence"/>
</dbReference>
<dbReference type="STRING" id="1077348.A0A2G8S718"/>
<dbReference type="EMBL" id="AYKW01000021">
    <property type="protein sequence ID" value="PIL29551.1"/>
    <property type="molecule type" value="Genomic_DNA"/>
</dbReference>
<reference evidence="2 3" key="1">
    <citation type="journal article" date="2015" name="Sci. Rep.">
        <title>Chromosome-level genome map provides insights into diverse defense mechanisms in the medicinal fungus Ganoderma sinense.</title>
        <authorList>
            <person name="Zhu Y."/>
            <person name="Xu J."/>
            <person name="Sun C."/>
            <person name="Zhou S."/>
            <person name="Xu H."/>
            <person name="Nelson D.R."/>
            <person name="Qian J."/>
            <person name="Song J."/>
            <person name="Luo H."/>
            <person name="Xiang L."/>
            <person name="Li Y."/>
            <person name="Xu Z."/>
            <person name="Ji A."/>
            <person name="Wang L."/>
            <person name="Lu S."/>
            <person name="Hayward A."/>
            <person name="Sun W."/>
            <person name="Li X."/>
            <person name="Schwartz D.C."/>
            <person name="Wang Y."/>
            <person name="Chen S."/>
        </authorList>
    </citation>
    <scope>NUCLEOTIDE SEQUENCE [LARGE SCALE GENOMIC DNA]</scope>
    <source>
        <strain evidence="2 3">ZZ0214-1</strain>
    </source>
</reference>
<organism evidence="2 3">
    <name type="scientific">Ganoderma sinense ZZ0214-1</name>
    <dbReference type="NCBI Taxonomy" id="1077348"/>
    <lineage>
        <taxon>Eukaryota</taxon>
        <taxon>Fungi</taxon>
        <taxon>Dikarya</taxon>
        <taxon>Basidiomycota</taxon>
        <taxon>Agaricomycotina</taxon>
        <taxon>Agaricomycetes</taxon>
        <taxon>Polyporales</taxon>
        <taxon>Polyporaceae</taxon>
        <taxon>Ganoderma</taxon>
    </lineage>
</organism>
<protein>
    <submittedName>
        <fullName evidence="2">Uncharacterized protein</fullName>
    </submittedName>
</protein>
<sequence length="142" mass="15868">MSRFGRGFGSTKRTVGHRDTMVGEQQNRGAKQRRKGGGKDVHDAMLLAVFNIRPVDETVIVGDGGLVELELLASSNGDKRRNFVKTIELQIGLKNYDPQRDKCFSGVIDLEYKSVNDLKKLNKNKKLAKQYDAFLASKALIK</sequence>
<gene>
    <name evidence="2" type="ORF">GSI_08359</name>
</gene>
<proteinExistence type="predicted"/>
<dbReference type="Gene3D" id="3.30.190.20">
    <property type="match status" value="1"/>
</dbReference>
<name>A0A2G8S718_9APHY</name>
<keyword evidence="3" id="KW-1185">Reference proteome</keyword>
<dbReference type="SUPFAM" id="SSF56808">
    <property type="entry name" value="Ribosomal protein L1"/>
    <property type="match status" value="1"/>
</dbReference>
<evidence type="ECO:0000256" key="1">
    <source>
        <dbReference type="SAM" id="MobiDB-lite"/>
    </source>
</evidence>
<dbReference type="OrthoDB" id="2449818at2759"/>
<evidence type="ECO:0000313" key="3">
    <source>
        <dbReference type="Proteomes" id="UP000230002"/>
    </source>
</evidence>